<name>A0AA38PHU3_9AGAR</name>
<dbReference type="Proteomes" id="UP001163846">
    <property type="component" value="Unassembled WGS sequence"/>
</dbReference>
<protein>
    <submittedName>
        <fullName evidence="3">Uncharacterized protein</fullName>
    </submittedName>
</protein>
<evidence type="ECO:0000313" key="3">
    <source>
        <dbReference type="EMBL" id="KAJ3843215.1"/>
    </source>
</evidence>
<keyword evidence="4" id="KW-1185">Reference proteome</keyword>
<sequence length="200" mass="22847">MRFYAILVVSSILAMVLAAPHPNRDRGTSLVERRGNQFSKQGGDTPSSSTPNQAAVTLFPGSESEPLHELNIDVKKIGKESLPRKRKGVLEENLFGFFDYPLQQYKRRTDLILRDFGKDKEGFYKQRNDLRDKRKADWARDAKTDEGYIYVDSGIFHDPRDSKLPNAIAQAKISVSKFNNFKYLHYVIIFAQPDSRESSS</sequence>
<reference evidence="3" key="1">
    <citation type="submission" date="2022-08" db="EMBL/GenBank/DDBJ databases">
        <authorList>
            <consortium name="DOE Joint Genome Institute"/>
            <person name="Min B."/>
            <person name="Riley R."/>
            <person name="Sierra-Patev S."/>
            <person name="Naranjo-Ortiz M."/>
            <person name="Looney B."/>
            <person name="Konkel Z."/>
            <person name="Slot J.C."/>
            <person name="Sakamoto Y."/>
            <person name="Steenwyk J.L."/>
            <person name="Rokas A."/>
            <person name="Carro J."/>
            <person name="Camarero S."/>
            <person name="Ferreira P."/>
            <person name="Molpeceres G."/>
            <person name="Ruiz-Duenas F.J."/>
            <person name="Serrano A."/>
            <person name="Henrissat B."/>
            <person name="Drula E."/>
            <person name="Hughes K.W."/>
            <person name="Mata J.L."/>
            <person name="Ishikawa N.K."/>
            <person name="Vargas-Isla R."/>
            <person name="Ushijima S."/>
            <person name="Smith C.A."/>
            <person name="Ahrendt S."/>
            <person name="Andreopoulos W."/>
            <person name="He G."/>
            <person name="Labutti K."/>
            <person name="Lipzen A."/>
            <person name="Ng V."/>
            <person name="Sandor L."/>
            <person name="Barry K."/>
            <person name="Martinez A.T."/>
            <person name="Xiao Y."/>
            <person name="Gibbons J.G."/>
            <person name="Terashima K."/>
            <person name="Hibbett D.S."/>
            <person name="Grigoriev I.V."/>
        </authorList>
    </citation>
    <scope>NUCLEOTIDE SEQUENCE</scope>
    <source>
        <strain evidence="3">TFB9207</strain>
    </source>
</reference>
<feature type="signal peptide" evidence="2">
    <location>
        <begin position="1"/>
        <end position="18"/>
    </location>
</feature>
<evidence type="ECO:0000256" key="1">
    <source>
        <dbReference type="SAM" id="MobiDB-lite"/>
    </source>
</evidence>
<feature type="region of interest" description="Disordered" evidence="1">
    <location>
        <begin position="36"/>
        <end position="55"/>
    </location>
</feature>
<feature type="chain" id="PRO_5041411470" evidence="2">
    <location>
        <begin position="19"/>
        <end position="200"/>
    </location>
</feature>
<organism evidence="3 4">
    <name type="scientific">Lentinula raphanica</name>
    <dbReference type="NCBI Taxonomy" id="153919"/>
    <lineage>
        <taxon>Eukaryota</taxon>
        <taxon>Fungi</taxon>
        <taxon>Dikarya</taxon>
        <taxon>Basidiomycota</taxon>
        <taxon>Agaricomycotina</taxon>
        <taxon>Agaricomycetes</taxon>
        <taxon>Agaricomycetidae</taxon>
        <taxon>Agaricales</taxon>
        <taxon>Marasmiineae</taxon>
        <taxon>Omphalotaceae</taxon>
        <taxon>Lentinula</taxon>
    </lineage>
</organism>
<gene>
    <name evidence="3" type="ORF">F5878DRAFT_605586</name>
</gene>
<evidence type="ECO:0000313" key="4">
    <source>
        <dbReference type="Proteomes" id="UP001163846"/>
    </source>
</evidence>
<comment type="caution">
    <text evidence="3">The sequence shown here is derived from an EMBL/GenBank/DDBJ whole genome shotgun (WGS) entry which is preliminary data.</text>
</comment>
<keyword evidence="2" id="KW-0732">Signal</keyword>
<dbReference type="AlphaFoldDB" id="A0AA38PHU3"/>
<proteinExistence type="predicted"/>
<accession>A0AA38PHU3</accession>
<dbReference type="EMBL" id="MU805982">
    <property type="protein sequence ID" value="KAJ3843215.1"/>
    <property type="molecule type" value="Genomic_DNA"/>
</dbReference>
<evidence type="ECO:0000256" key="2">
    <source>
        <dbReference type="SAM" id="SignalP"/>
    </source>
</evidence>